<dbReference type="Pfam" id="PF05061">
    <property type="entry name" value="Pox_A11"/>
    <property type="match status" value="2"/>
</dbReference>
<keyword evidence="6" id="KW-1035">Host cytoplasm</keyword>
<dbReference type="KEGG" id="vg:26122819"/>
<comment type="function">
    <text evidence="1">Required for viral crescent formation early during virus morphogenesis.</text>
</comment>
<organism evidence="7 8">
    <name type="scientific">Turkeypox virus</name>
    <dbReference type="NCBI Taxonomy" id="336486"/>
    <lineage>
        <taxon>Viruses</taxon>
        <taxon>Varidnaviria</taxon>
        <taxon>Bamfordvirae</taxon>
        <taxon>Nucleocytoviricota</taxon>
        <taxon>Pokkesviricetes</taxon>
        <taxon>Chitovirales</taxon>
        <taxon>Poxviridae</taxon>
        <taxon>Chordopoxvirinae</taxon>
        <taxon>Avipoxvirus</taxon>
        <taxon>Avipoxvirus turkeypox</taxon>
    </lineage>
</organism>
<evidence type="ECO:0000256" key="6">
    <source>
        <dbReference type="ARBA" id="ARBA00023200"/>
    </source>
</evidence>
<keyword evidence="4" id="KW-0426">Late protein</keyword>
<dbReference type="EMBL" id="KP728110">
    <property type="protein sequence ID" value="ALA62503.1"/>
    <property type="molecule type" value="Genomic_DNA"/>
</dbReference>
<evidence type="ECO:0000256" key="1">
    <source>
        <dbReference type="ARBA" id="ARBA00002871"/>
    </source>
</evidence>
<evidence type="ECO:0000256" key="3">
    <source>
        <dbReference type="ARBA" id="ARBA00022553"/>
    </source>
</evidence>
<keyword evidence="8" id="KW-1185">Reference proteome</keyword>
<dbReference type="GeneID" id="26122819"/>
<keyword evidence="5" id="KW-0175">Coiled coil</keyword>
<dbReference type="InterPro" id="IPR007755">
    <property type="entry name" value="Poxvirus_A11"/>
</dbReference>
<evidence type="ECO:0000256" key="4">
    <source>
        <dbReference type="ARBA" id="ARBA00022921"/>
    </source>
</evidence>
<dbReference type="OrthoDB" id="6979at10239"/>
<comment type="subcellular location">
    <subcellularLocation>
        <location evidence="2">Host cytoplasm</location>
    </subcellularLocation>
</comment>
<protein>
    <submittedName>
        <fullName evidence="7">Uncharacterized protein</fullName>
    </submittedName>
</protein>
<keyword evidence="3" id="KW-0597">Phosphoprotein</keyword>
<evidence type="ECO:0000256" key="5">
    <source>
        <dbReference type="ARBA" id="ARBA00023054"/>
    </source>
</evidence>
<evidence type="ECO:0000313" key="7">
    <source>
        <dbReference type="EMBL" id="ALA62503.1"/>
    </source>
</evidence>
<evidence type="ECO:0000313" key="8">
    <source>
        <dbReference type="Proteomes" id="UP000142477"/>
    </source>
</evidence>
<name>A0A0M3ZJP9_9POXV</name>
<reference evidence="7 8" key="1">
    <citation type="journal article" date="2015" name="Infect. Genet. Evol.">
        <title>Unique genomic organization of a novel Avipoxvirus detected in turkey (Meleagris gallopavo).</title>
        <authorList>
            <person name="Banyai K."/>
            <person name="Palya V."/>
            <person name="Denes B."/>
            <person name="Glavits R."/>
            <person name="Ivanics E."/>
            <person name="Horvath B."/>
            <person name="Farkas S.L."/>
            <person name="Marton S."/>
            <person name="Balint A."/>
            <person name="Gyuranecz M."/>
            <person name="Erdelyi K."/>
            <person name="Dan A."/>
        </authorList>
    </citation>
    <scope>NUCLEOTIDE SEQUENCE [LARGE SCALE GENOMIC DNA]</scope>
    <source>
        <strain evidence="7 8">TKPV-HU1124/2011</strain>
    </source>
</reference>
<evidence type="ECO:0000256" key="2">
    <source>
        <dbReference type="ARBA" id="ARBA00004192"/>
    </source>
</evidence>
<dbReference type="RefSeq" id="YP_009177150.1">
    <property type="nucleotide sequence ID" value="NC_028238.1"/>
</dbReference>
<accession>A0A0M3ZJP9</accession>
<proteinExistence type="predicted"/>
<sequence length="291" mass="33092">MTGLLVTDIANEYSLTTLSEDRYPRNKEFEITNGQITALKNINILLKARINNIDGDLVRDSNDEDDGSICTLSEIDTVINYDNNTNRHVSIENDIGNKFSDEQRDVNIQSSIIPTPSLSATYDDTKRVHLLEQEVVELRKKKLKSKNLLDFTNSLFNKNPLNTGMLNKRAIILNYASVNNTPLDMEDLEACEDEEIDNMYFTIKQYHEVHKKKLIVTNLVSILISILEQVLTRLGFDEIKGLSKEISSELIDLEIGEDCEQLATKMGIANNPVLNISLFILKIFIKRINIL</sequence>
<dbReference type="Proteomes" id="UP000142477">
    <property type="component" value="Segment"/>
</dbReference>
<dbReference type="GO" id="GO:0030430">
    <property type="term" value="C:host cell cytoplasm"/>
    <property type="evidence" value="ECO:0007669"/>
    <property type="project" value="UniProtKB-SubCell"/>
</dbReference>